<evidence type="ECO:0000259" key="1">
    <source>
        <dbReference type="Pfam" id="PF25372"/>
    </source>
</evidence>
<dbReference type="GO" id="GO:0031146">
    <property type="term" value="P:SCF-dependent proteasomal ubiquitin-dependent protein catabolic process"/>
    <property type="evidence" value="ECO:0007669"/>
    <property type="project" value="TreeGrafter"/>
</dbReference>
<dbReference type="PANTHER" id="PTHR13318">
    <property type="entry name" value="PARTNER OF PAIRED, ISOFORM B-RELATED"/>
    <property type="match status" value="1"/>
</dbReference>
<dbReference type="InterPro" id="IPR057207">
    <property type="entry name" value="FBXL15_LRR"/>
</dbReference>
<reference evidence="2 3" key="1">
    <citation type="journal article" date="2016" name="Proc. Natl. Acad. Sci. U.S.A.">
        <title>Comparative genomics of biotechnologically important yeasts.</title>
        <authorList>
            <person name="Riley R."/>
            <person name="Haridas S."/>
            <person name="Wolfe K.H."/>
            <person name="Lopes M.R."/>
            <person name="Hittinger C.T."/>
            <person name="Goeker M."/>
            <person name="Salamov A.A."/>
            <person name="Wisecaver J.H."/>
            <person name="Long T.M."/>
            <person name="Calvey C.H."/>
            <person name="Aerts A.L."/>
            <person name="Barry K.W."/>
            <person name="Choi C."/>
            <person name="Clum A."/>
            <person name="Coughlan A.Y."/>
            <person name="Deshpande S."/>
            <person name="Douglass A.P."/>
            <person name="Hanson S.J."/>
            <person name="Klenk H.-P."/>
            <person name="LaButti K.M."/>
            <person name="Lapidus A."/>
            <person name="Lindquist E.A."/>
            <person name="Lipzen A.M."/>
            <person name="Meier-Kolthoff J.P."/>
            <person name="Ohm R.A."/>
            <person name="Otillar R.P."/>
            <person name="Pangilinan J.L."/>
            <person name="Peng Y."/>
            <person name="Rokas A."/>
            <person name="Rosa C.A."/>
            <person name="Scheuner C."/>
            <person name="Sibirny A.A."/>
            <person name="Slot J.C."/>
            <person name="Stielow J.B."/>
            <person name="Sun H."/>
            <person name="Kurtzman C.P."/>
            <person name="Blackwell M."/>
            <person name="Grigoriev I.V."/>
            <person name="Jeffries T.W."/>
        </authorList>
    </citation>
    <scope>NUCLEOTIDE SEQUENCE [LARGE SCALE GENOMIC DNA]</scope>
    <source>
        <strain evidence="2 3">NRRL Y-11557</strain>
    </source>
</reference>
<dbReference type="PANTHER" id="PTHR13318:SF190">
    <property type="entry name" value="PARTNER OF PAIRED, ISOFORM B"/>
    <property type="match status" value="1"/>
</dbReference>
<dbReference type="Gene3D" id="3.80.10.10">
    <property type="entry name" value="Ribonuclease Inhibitor"/>
    <property type="match status" value="2"/>
</dbReference>
<dbReference type="OrthoDB" id="550575at2759"/>
<keyword evidence="3" id="KW-1185">Reference proteome</keyword>
<feature type="domain" description="F-box/LRR-repeat protein 15-like leucin rich repeat" evidence="1">
    <location>
        <begin position="395"/>
        <end position="456"/>
    </location>
</feature>
<sequence length="486" mass="55206">MQPRITFQNEAFDDAPVIVQELKRNLSSMSTSLSMVRQNSSSRTALPWEIVISTPDETWAELDCYFYDENSGTIIPDLQTLIRKAKGSTRKIRTWSTCRHTAECPDDGNWIVENAQFLNNLTALSLGYLGEPLRPDTFDDEVMWGVIYRLTSLQLSLPFAERLFDRIDAINDSVGLPNLRALDCYFDERILRNPENCTLLRDLDLDGSRGPPEYVMFPELRSFRIGGEHIRLQHAALRQVTVCEEQLRILLSGMPKLEKFVCTGVIVRQRPEFIPSPDCFFFYNHILEEIDLSRSTWQLPPTLPLGLKKLKLMLTACRPSLSPPSGIIKFPHLEYINFRGLFFTPGLKNSDILNLLRACNGTKIKTLIFSALPGVDFGGSGRYNGQSLAKIIAVYCPNLEHLDISYNLTVDDDTLAEICELKLLTYLDLSGTLITYYGLSTLMCNGKMNLKSLILEATLLDIKSVKDNFNVNVDHEDNLSYFQQDF</sequence>
<dbReference type="InterPro" id="IPR032675">
    <property type="entry name" value="LRR_dom_sf"/>
</dbReference>
<dbReference type="Proteomes" id="UP000094385">
    <property type="component" value="Unassembled WGS sequence"/>
</dbReference>
<proteinExistence type="predicted"/>
<dbReference type="SUPFAM" id="SSF52047">
    <property type="entry name" value="RNI-like"/>
    <property type="match status" value="1"/>
</dbReference>
<accession>A0A1E3QE66</accession>
<dbReference type="EMBL" id="KV454290">
    <property type="protein sequence ID" value="ODQ75392.1"/>
    <property type="molecule type" value="Genomic_DNA"/>
</dbReference>
<dbReference type="Pfam" id="PF25372">
    <property type="entry name" value="DUF7885"/>
    <property type="match status" value="1"/>
</dbReference>
<name>A0A1E3QE66_LIPST</name>
<protein>
    <recommendedName>
        <fullName evidence="1">F-box/LRR-repeat protein 15-like leucin rich repeat domain-containing protein</fullName>
    </recommendedName>
</protein>
<dbReference type="GO" id="GO:0019005">
    <property type="term" value="C:SCF ubiquitin ligase complex"/>
    <property type="evidence" value="ECO:0007669"/>
    <property type="project" value="TreeGrafter"/>
</dbReference>
<organism evidence="2 3">
    <name type="scientific">Lipomyces starkeyi NRRL Y-11557</name>
    <dbReference type="NCBI Taxonomy" id="675824"/>
    <lineage>
        <taxon>Eukaryota</taxon>
        <taxon>Fungi</taxon>
        <taxon>Dikarya</taxon>
        <taxon>Ascomycota</taxon>
        <taxon>Saccharomycotina</taxon>
        <taxon>Lipomycetes</taxon>
        <taxon>Lipomycetales</taxon>
        <taxon>Lipomycetaceae</taxon>
        <taxon>Lipomyces</taxon>
    </lineage>
</organism>
<dbReference type="AlphaFoldDB" id="A0A1E3QE66"/>
<evidence type="ECO:0000313" key="2">
    <source>
        <dbReference type="EMBL" id="ODQ75392.1"/>
    </source>
</evidence>
<evidence type="ECO:0000313" key="3">
    <source>
        <dbReference type="Proteomes" id="UP000094385"/>
    </source>
</evidence>
<gene>
    <name evidence="2" type="ORF">LIPSTDRAFT_840</name>
</gene>